<evidence type="ECO:0000313" key="4">
    <source>
        <dbReference type="EMBL" id="KAJ4850683.1"/>
    </source>
</evidence>
<reference evidence="4" key="1">
    <citation type="submission" date="2022-02" db="EMBL/GenBank/DDBJ databases">
        <authorList>
            <person name="Henning P.M."/>
            <person name="McCubbin A.G."/>
            <person name="Shore J.S."/>
        </authorList>
    </citation>
    <scope>NUCLEOTIDE SEQUENCE</scope>
    <source>
        <strain evidence="4">F60SS</strain>
        <tissue evidence="4">Leaves</tissue>
    </source>
</reference>
<dbReference type="InterPro" id="IPR002213">
    <property type="entry name" value="UDP_glucos_trans"/>
</dbReference>
<comment type="caution">
    <text evidence="4">The sequence shown here is derived from an EMBL/GenBank/DDBJ whole genome shotgun (WGS) entry which is preliminary data.</text>
</comment>
<dbReference type="OrthoDB" id="5835829at2759"/>
<accession>A0A9Q0GI35</accession>
<protein>
    <recommendedName>
        <fullName evidence="6">Glycosyltransferase</fullName>
    </recommendedName>
</protein>
<dbReference type="Proteomes" id="UP001141552">
    <property type="component" value="Unassembled WGS sequence"/>
</dbReference>
<comment type="similarity">
    <text evidence="1">Belongs to the UDP-glycosyltransferase family.</text>
</comment>
<keyword evidence="2" id="KW-0328">Glycosyltransferase</keyword>
<keyword evidence="3" id="KW-0808">Transferase</keyword>
<dbReference type="EMBL" id="JAKUCV010000256">
    <property type="protein sequence ID" value="KAJ4850683.1"/>
    <property type="molecule type" value="Genomic_DNA"/>
</dbReference>
<evidence type="ECO:0000256" key="1">
    <source>
        <dbReference type="ARBA" id="ARBA00009995"/>
    </source>
</evidence>
<dbReference type="AlphaFoldDB" id="A0A9Q0GI35"/>
<evidence type="ECO:0000256" key="3">
    <source>
        <dbReference type="ARBA" id="ARBA00022679"/>
    </source>
</evidence>
<evidence type="ECO:0000256" key="2">
    <source>
        <dbReference type="ARBA" id="ARBA00022676"/>
    </source>
</evidence>
<gene>
    <name evidence="4" type="ORF">Tsubulata_027908</name>
</gene>
<reference evidence="4" key="2">
    <citation type="journal article" date="2023" name="Plants (Basel)">
        <title>Annotation of the Turnera subulata (Passifloraceae) Draft Genome Reveals the S-Locus Evolved after the Divergence of Turneroideae from Passifloroideae in a Stepwise Manner.</title>
        <authorList>
            <person name="Henning P.M."/>
            <person name="Roalson E.H."/>
            <person name="Mir W."/>
            <person name="McCubbin A.G."/>
            <person name="Shore J.S."/>
        </authorList>
    </citation>
    <scope>NUCLEOTIDE SEQUENCE</scope>
    <source>
        <strain evidence="4">F60SS</strain>
    </source>
</reference>
<name>A0A9Q0GI35_9ROSI</name>
<dbReference type="SUPFAM" id="SSF53756">
    <property type="entry name" value="UDP-Glycosyltransferase/glycogen phosphorylase"/>
    <property type="match status" value="1"/>
</dbReference>
<sequence length="440" mass="47960">MCDRLDIYVAVGQGGILPGIELCKRLTLLNCRTSLVTLSTFSASVPDTFRRNTTTELFEIPEPEVGLGSGSDPSLLIEPMRQSLSSYVTTRRTDERGPVGAILDVGLLGPMNWLIDIFSQKHIPVTGFFTSSAYSTTREYVAAVEPEKNSGGLIGWLLGCGFFGSGPGVIGLSGPGDTPPWVGSTNKFMGAMINTCDDLERPFIEGLSKKLKLRVWSVGPLLPREYFRLAVTDVRASNEGEARVINWLDSKPPRSVLLVSFETSVDPTTEEYPLLADALGSSTHPFIWVVRPESHSGGYYPRVNDAVGGRGLITSETIPSCKILNHRSTAGFLSHCSWEPLMEAIGLGKPVLAWPKTGDQFYNAKLVVETLKVGYYVCHNFSQMVKGKGTVSGIGKGIDRLMSDKGMRKRAGDLSAKFDRSFPESSRAVLDQFTEHLALL</sequence>
<dbReference type="GO" id="GO:0035251">
    <property type="term" value="F:UDP-glucosyltransferase activity"/>
    <property type="evidence" value="ECO:0007669"/>
    <property type="project" value="TreeGrafter"/>
</dbReference>
<dbReference type="PANTHER" id="PTHR48047">
    <property type="entry name" value="GLYCOSYLTRANSFERASE"/>
    <property type="match status" value="1"/>
</dbReference>
<evidence type="ECO:0008006" key="6">
    <source>
        <dbReference type="Google" id="ProtNLM"/>
    </source>
</evidence>
<dbReference type="CDD" id="cd03784">
    <property type="entry name" value="GT1_Gtf-like"/>
    <property type="match status" value="1"/>
</dbReference>
<proteinExistence type="inferred from homology"/>
<evidence type="ECO:0000313" key="5">
    <source>
        <dbReference type="Proteomes" id="UP001141552"/>
    </source>
</evidence>
<dbReference type="Gene3D" id="3.40.50.2000">
    <property type="entry name" value="Glycogen Phosphorylase B"/>
    <property type="match status" value="3"/>
</dbReference>
<dbReference type="PANTHER" id="PTHR48047:SF131">
    <property type="entry name" value="GLYCOSYLTRANSFERASE"/>
    <property type="match status" value="1"/>
</dbReference>
<keyword evidence="5" id="KW-1185">Reference proteome</keyword>
<dbReference type="Pfam" id="PF00201">
    <property type="entry name" value="UDPGT"/>
    <property type="match status" value="1"/>
</dbReference>
<organism evidence="4 5">
    <name type="scientific">Turnera subulata</name>
    <dbReference type="NCBI Taxonomy" id="218843"/>
    <lineage>
        <taxon>Eukaryota</taxon>
        <taxon>Viridiplantae</taxon>
        <taxon>Streptophyta</taxon>
        <taxon>Embryophyta</taxon>
        <taxon>Tracheophyta</taxon>
        <taxon>Spermatophyta</taxon>
        <taxon>Magnoliopsida</taxon>
        <taxon>eudicotyledons</taxon>
        <taxon>Gunneridae</taxon>
        <taxon>Pentapetalae</taxon>
        <taxon>rosids</taxon>
        <taxon>fabids</taxon>
        <taxon>Malpighiales</taxon>
        <taxon>Passifloraceae</taxon>
        <taxon>Turnera</taxon>
    </lineage>
</organism>